<feature type="compositionally biased region" description="Basic and acidic residues" evidence="1">
    <location>
        <begin position="181"/>
        <end position="193"/>
    </location>
</feature>
<organism evidence="2 3">
    <name type="scientific">Catenuloplanes niger</name>
    <dbReference type="NCBI Taxonomy" id="587534"/>
    <lineage>
        <taxon>Bacteria</taxon>
        <taxon>Bacillati</taxon>
        <taxon>Actinomycetota</taxon>
        <taxon>Actinomycetes</taxon>
        <taxon>Micromonosporales</taxon>
        <taxon>Micromonosporaceae</taxon>
        <taxon>Catenuloplanes</taxon>
    </lineage>
</organism>
<evidence type="ECO:0000256" key="1">
    <source>
        <dbReference type="SAM" id="MobiDB-lite"/>
    </source>
</evidence>
<dbReference type="RefSeq" id="WP_310411180.1">
    <property type="nucleotide sequence ID" value="NZ_JAVDYC010000001.1"/>
</dbReference>
<dbReference type="Gene3D" id="3.30.530.20">
    <property type="match status" value="1"/>
</dbReference>
<gene>
    <name evidence="2" type="ORF">J2S44_002060</name>
</gene>
<dbReference type="AlphaFoldDB" id="A0AAE3ZQ20"/>
<reference evidence="2 3" key="1">
    <citation type="submission" date="2023-07" db="EMBL/GenBank/DDBJ databases">
        <title>Sequencing the genomes of 1000 actinobacteria strains.</title>
        <authorList>
            <person name="Klenk H.-P."/>
        </authorList>
    </citation>
    <scope>NUCLEOTIDE SEQUENCE [LARGE SCALE GENOMIC DNA]</scope>
    <source>
        <strain evidence="2 3">DSM 44711</strain>
    </source>
</reference>
<proteinExistence type="predicted"/>
<name>A0AAE3ZQ20_9ACTN</name>
<keyword evidence="3" id="KW-1185">Reference proteome</keyword>
<dbReference type="SUPFAM" id="SSF55961">
    <property type="entry name" value="Bet v1-like"/>
    <property type="match status" value="1"/>
</dbReference>
<dbReference type="Proteomes" id="UP001183629">
    <property type="component" value="Unassembled WGS sequence"/>
</dbReference>
<evidence type="ECO:0000313" key="2">
    <source>
        <dbReference type="EMBL" id="MDR7321810.1"/>
    </source>
</evidence>
<evidence type="ECO:0000313" key="3">
    <source>
        <dbReference type="Proteomes" id="UP001183629"/>
    </source>
</evidence>
<dbReference type="EMBL" id="JAVDYC010000001">
    <property type="protein sequence ID" value="MDR7321810.1"/>
    <property type="molecule type" value="Genomic_DNA"/>
</dbReference>
<feature type="region of interest" description="Disordered" evidence="1">
    <location>
        <begin position="181"/>
        <end position="218"/>
    </location>
</feature>
<comment type="caution">
    <text evidence="2">The sequence shown here is derived from an EMBL/GenBank/DDBJ whole genome shotgun (WGS) entry which is preliminary data.</text>
</comment>
<dbReference type="InterPro" id="IPR019587">
    <property type="entry name" value="Polyketide_cyclase/dehydratase"/>
</dbReference>
<dbReference type="Pfam" id="PF10604">
    <property type="entry name" value="Polyketide_cyc2"/>
    <property type="match status" value="1"/>
</dbReference>
<sequence>MVVVERHGRVGAPAEAVWDVVRCAETLPRWLAGVARCEQDGDGHGARRRMTGETGAEVRARIIAYREPSLIAWRECADADAPGDPPPVPIARVSAELHVELRPDGDGTLVRLIRVHRPGGFWRGVALRLFGVRRIANRLDRSLAVLAAGRMRRADEEAPARAEGLDARMRRLDEGFATRMRRDGDLAARDADRGAGVPEPREPGPSVRGSGLVRRTVR</sequence>
<accession>A0AAE3ZQ20</accession>
<dbReference type="InterPro" id="IPR023393">
    <property type="entry name" value="START-like_dom_sf"/>
</dbReference>
<protein>
    <submittedName>
        <fullName evidence="2">Uncharacterized protein YndB with AHSA1/START domain</fullName>
    </submittedName>
</protein>